<organism evidence="7 8">
    <name type="scientific">Piloderma croceum (strain F 1598)</name>
    <dbReference type="NCBI Taxonomy" id="765440"/>
    <lineage>
        <taxon>Eukaryota</taxon>
        <taxon>Fungi</taxon>
        <taxon>Dikarya</taxon>
        <taxon>Basidiomycota</taxon>
        <taxon>Agaricomycotina</taxon>
        <taxon>Agaricomycetes</taxon>
        <taxon>Agaricomycetidae</taxon>
        <taxon>Atheliales</taxon>
        <taxon>Atheliaceae</taxon>
        <taxon>Piloderma</taxon>
    </lineage>
</organism>
<evidence type="ECO:0000259" key="5">
    <source>
        <dbReference type="Pfam" id="PF23036"/>
    </source>
</evidence>
<dbReference type="PANTHER" id="PTHR13251">
    <property type="entry name" value="EPILEPSY HOLOPROSENCEPHALY CANDIDATE 1/TMEM1"/>
    <property type="match status" value="1"/>
</dbReference>
<dbReference type="HOGENOM" id="CLU_004654_0_0_1"/>
<dbReference type="Pfam" id="PF12584">
    <property type="entry name" value="TRAPPC10"/>
    <property type="match status" value="1"/>
</dbReference>
<gene>
    <name evidence="7" type="ORF">PILCRDRAFT_821974</name>
</gene>
<comment type="subcellular location">
    <subcellularLocation>
        <location evidence="1">Golgi apparatus</location>
    </subcellularLocation>
</comment>
<reference evidence="7 8" key="1">
    <citation type="submission" date="2014-04" db="EMBL/GenBank/DDBJ databases">
        <authorList>
            <consortium name="DOE Joint Genome Institute"/>
            <person name="Kuo A."/>
            <person name="Tarkka M."/>
            <person name="Buscot F."/>
            <person name="Kohler A."/>
            <person name="Nagy L.G."/>
            <person name="Floudas D."/>
            <person name="Copeland A."/>
            <person name="Barry K.W."/>
            <person name="Cichocki N."/>
            <person name="Veneault-Fourrey C."/>
            <person name="LaButti K."/>
            <person name="Lindquist E.A."/>
            <person name="Lipzen A."/>
            <person name="Lundell T."/>
            <person name="Morin E."/>
            <person name="Murat C."/>
            <person name="Sun H."/>
            <person name="Tunlid A."/>
            <person name="Henrissat B."/>
            <person name="Grigoriev I.V."/>
            <person name="Hibbett D.S."/>
            <person name="Martin F."/>
            <person name="Nordberg H.P."/>
            <person name="Cantor M.N."/>
            <person name="Hua S.X."/>
        </authorList>
    </citation>
    <scope>NUCLEOTIDE SEQUENCE [LARGE SCALE GENOMIC DNA]</scope>
    <source>
        <strain evidence="7 8">F 1598</strain>
    </source>
</reference>
<dbReference type="InterPro" id="IPR055505">
    <property type="entry name" value="DUF7077"/>
</dbReference>
<proteinExistence type="predicted"/>
<evidence type="ECO:0008006" key="9">
    <source>
        <dbReference type="Google" id="ProtNLM"/>
    </source>
</evidence>
<dbReference type="Pfam" id="PF23274">
    <property type="entry name" value="DUF7077"/>
    <property type="match status" value="1"/>
</dbReference>
<dbReference type="GO" id="GO:1990071">
    <property type="term" value="C:TRAPPII protein complex"/>
    <property type="evidence" value="ECO:0007669"/>
    <property type="project" value="InterPro"/>
</dbReference>
<dbReference type="GO" id="GO:0034498">
    <property type="term" value="P:early endosome to Golgi transport"/>
    <property type="evidence" value="ECO:0007669"/>
    <property type="project" value="TreeGrafter"/>
</dbReference>
<dbReference type="GO" id="GO:0006891">
    <property type="term" value="P:intra-Golgi vesicle-mediated transport"/>
    <property type="evidence" value="ECO:0007669"/>
    <property type="project" value="TreeGrafter"/>
</dbReference>
<evidence type="ECO:0000256" key="3">
    <source>
        <dbReference type="ARBA" id="ARBA00023034"/>
    </source>
</evidence>
<dbReference type="InterPro" id="IPR022233">
    <property type="entry name" value="TRAPPC10/Trs130_C"/>
</dbReference>
<dbReference type="AlphaFoldDB" id="A0A0C3B3F8"/>
<keyword evidence="2" id="KW-0813">Transport</keyword>
<dbReference type="InterPro" id="IPR056913">
    <property type="entry name" value="TRAPPC10/Trs130_N"/>
</dbReference>
<dbReference type="EMBL" id="KN833002">
    <property type="protein sequence ID" value="KIM80718.1"/>
    <property type="molecule type" value="Genomic_DNA"/>
</dbReference>
<keyword evidence="8" id="KW-1185">Reference proteome</keyword>
<dbReference type="Proteomes" id="UP000054166">
    <property type="component" value="Unassembled WGS sequence"/>
</dbReference>
<keyword evidence="3" id="KW-0333">Golgi apparatus</keyword>
<dbReference type="InParanoid" id="A0A0C3B3F8"/>
<evidence type="ECO:0000256" key="2">
    <source>
        <dbReference type="ARBA" id="ARBA00022448"/>
    </source>
</evidence>
<evidence type="ECO:0000259" key="4">
    <source>
        <dbReference type="Pfam" id="PF12584"/>
    </source>
</evidence>
<feature type="domain" description="TRAPPC10/Trs130 N-terminal" evidence="5">
    <location>
        <begin position="1"/>
        <end position="317"/>
    </location>
</feature>
<dbReference type="STRING" id="765440.A0A0C3B3F8"/>
<evidence type="ECO:0000256" key="1">
    <source>
        <dbReference type="ARBA" id="ARBA00004555"/>
    </source>
</evidence>
<dbReference type="OrthoDB" id="10256906at2759"/>
<evidence type="ECO:0000313" key="7">
    <source>
        <dbReference type="EMBL" id="KIM80718.1"/>
    </source>
</evidence>
<dbReference type="GO" id="GO:0005829">
    <property type="term" value="C:cytosol"/>
    <property type="evidence" value="ECO:0007669"/>
    <property type="project" value="GOC"/>
</dbReference>
<dbReference type="PANTHER" id="PTHR13251:SF3">
    <property type="entry name" value="TRAFFICKING PROTEIN PARTICLE COMPLEX SUBUNIT 10"/>
    <property type="match status" value="1"/>
</dbReference>
<evidence type="ECO:0000313" key="8">
    <source>
        <dbReference type="Proteomes" id="UP000054166"/>
    </source>
</evidence>
<sequence>MSKQNVLVTYAAPQSFQLSDNWKQVQSALRSQLPLRNIHWKSAARPSIRTIQELDIDLVPLDTTRGESTSQIPVTLLEKPLLNIYIVTCEDLETYRSTVKKQIKDWHSTVTQKKNQEWIILQIVRPDARVAGGGFFAMKGSILDRIKADFNLDKRDRCVQLTWTIGQDNPAAWAECINKIKDGLLSAFESSVLQREEDVKRSESQRQMPGWNFCTFFILKESLASSFEGVNLFQDALWQYDELETSFYQVLKEKNLSWFGSLITPHAKDDSAPLLSVDKKPYRDLILANTISVFDFRIYLLSRQCALLGKMGRIVDIGKKSGAFLGAFGRRLREAEPTLPEYFIESWTYSSALSVVEQCDSWANGLKLDSSTQATLHASKGELLELARNQLDIVGIKVGHLPSQPPFSLTVTHSRRNSTNGLAKRSSQKISKVDFLSSVEDREAFYDLYVAITNRAIDLYAKGGRRKFALKLHGTLAALDVHRGRLSVALQTYTSLPAHYAPHMWSSLESFMLSRALDTHAELQRPNDREWIHILLSFLKAYVEELGKEMLMHEDDKKEYVSRLVDELHAAAIELDTDLAHPDHPAIAIRVSSDAKIAEAEDGSFLDVTVQNHLPCELPIDQVTVVLAGRDKERLNFSASAERLAQGLTPLRLFCATSSHGTFLLDSSEVRMSHLQFQWTHRKAVSPGKTSRLSKDASVLVRIPKDLHALNIRLRQPHRIELDASPKLLVILSTGRNQVSKASLKLSAPSNIRFKYSEAVLIDDDEVNLVIADDCICLQGIAKDKSIVILLPHSDASAFHAMKVDIDVEYVTASGPSIIRTLGLTQVVATSLPVTVNVEDYFRGTRLFSKFTVSTTSHQHVRIASAELEYPKTGLHGVKIASCLPSKRGVITVTPSQPASFLFSIDSTEGPVRESLSLLIKYRLLREEVESLVGQAVQTVVTRSPSWIPYRDALVNILIEALETKASWVDLFGVTGELNVPHKDTQRELFEPFQQVKEVLHANRHSYLPQGTWREIRIPVDVPRMSIVAAAHIRILSSPFSTEKSTGHLPPLYAGQPISAILAITTSFHWGESENRSKRRYMLRFDLEEMVKEWLVSGRKRGDFSATVWVYFPS</sequence>
<accession>A0A0C3B3F8</accession>
<reference evidence="8" key="2">
    <citation type="submission" date="2015-01" db="EMBL/GenBank/DDBJ databases">
        <title>Evolutionary Origins and Diversification of the Mycorrhizal Mutualists.</title>
        <authorList>
            <consortium name="DOE Joint Genome Institute"/>
            <consortium name="Mycorrhizal Genomics Consortium"/>
            <person name="Kohler A."/>
            <person name="Kuo A."/>
            <person name="Nagy L.G."/>
            <person name="Floudas D."/>
            <person name="Copeland A."/>
            <person name="Barry K.W."/>
            <person name="Cichocki N."/>
            <person name="Veneault-Fourrey C."/>
            <person name="LaButti K."/>
            <person name="Lindquist E.A."/>
            <person name="Lipzen A."/>
            <person name="Lundell T."/>
            <person name="Morin E."/>
            <person name="Murat C."/>
            <person name="Riley R."/>
            <person name="Ohm R."/>
            <person name="Sun H."/>
            <person name="Tunlid A."/>
            <person name="Henrissat B."/>
            <person name="Grigoriev I.V."/>
            <person name="Hibbett D.S."/>
            <person name="Martin F."/>
        </authorList>
    </citation>
    <scope>NUCLEOTIDE SEQUENCE [LARGE SCALE GENOMIC DNA]</scope>
    <source>
        <strain evidence="8">F 1598</strain>
    </source>
</reference>
<name>A0A0C3B3F8_PILCF</name>
<dbReference type="InterPro" id="IPR045126">
    <property type="entry name" value="TRAPPC10/Trs130"/>
</dbReference>
<protein>
    <recommendedName>
        <fullName evidence="9">Trafficking protein particle complex subunit 11 domain-containing protein</fullName>
    </recommendedName>
</protein>
<feature type="domain" description="TRAPPC10/Trs130 C-terminal" evidence="4">
    <location>
        <begin position="1019"/>
        <end position="1106"/>
    </location>
</feature>
<feature type="domain" description="DUF7077" evidence="6">
    <location>
        <begin position="708"/>
        <end position="815"/>
    </location>
</feature>
<evidence type="ECO:0000259" key="6">
    <source>
        <dbReference type="Pfam" id="PF23274"/>
    </source>
</evidence>
<dbReference type="Pfam" id="PF23036">
    <property type="entry name" value="TRAPPC10_1st"/>
    <property type="match status" value="1"/>
</dbReference>